<dbReference type="AlphaFoldDB" id="A0A3E0U4E8"/>
<dbReference type="Proteomes" id="UP000256899">
    <property type="component" value="Unassembled WGS sequence"/>
</dbReference>
<dbReference type="EMBL" id="QUOT01000001">
    <property type="protein sequence ID" value="REL31065.1"/>
    <property type="molecule type" value="Genomic_DNA"/>
</dbReference>
<keyword evidence="3" id="KW-1185">Reference proteome</keyword>
<gene>
    <name evidence="2" type="ORF">DXX94_10260</name>
</gene>
<accession>A0A3E0U4E8</accession>
<name>A0A3E0U4E8_9GAMM</name>
<sequence length="118" mass="13286">MTESELMKTEQIQSDEYNSVDYPGYVEPIKTDSFESAVNETAKRNEAHQKTLDKALSAEQAKPYLDGIRNMLSTQKISTTSQNRERIVNRANQLDQTRQSLQRLIDAAAHAKQVTGVA</sequence>
<feature type="region of interest" description="Disordered" evidence="1">
    <location>
        <begin position="1"/>
        <end position="21"/>
    </location>
</feature>
<protein>
    <submittedName>
        <fullName evidence="2">Uncharacterized protein</fullName>
    </submittedName>
</protein>
<organism evidence="2 3">
    <name type="scientific">Thalassotalea euphylliae</name>
    <dbReference type="NCBI Taxonomy" id="1655234"/>
    <lineage>
        <taxon>Bacteria</taxon>
        <taxon>Pseudomonadati</taxon>
        <taxon>Pseudomonadota</taxon>
        <taxon>Gammaproteobacteria</taxon>
        <taxon>Alteromonadales</taxon>
        <taxon>Colwelliaceae</taxon>
        <taxon>Thalassotalea</taxon>
    </lineage>
</organism>
<comment type="caution">
    <text evidence="2">The sequence shown here is derived from an EMBL/GenBank/DDBJ whole genome shotgun (WGS) entry which is preliminary data.</text>
</comment>
<proteinExistence type="predicted"/>
<dbReference type="RefSeq" id="WP_116015625.1">
    <property type="nucleotide sequence ID" value="NZ_QUOT01000001.1"/>
</dbReference>
<evidence type="ECO:0000313" key="2">
    <source>
        <dbReference type="EMBL" id="REL31065.1"/>
    </source>
</evidence>
<evidence type="ECO:0000313" key="3">
    <source>
        <dbReference type="Proteomes" id="UP000256899"/>
    </source>
</evidence>
<reference evidence="3" key="1">
    <citation type="submission" date="2018-08" db="EMBL/GenBank/DDBJ databases">
        <title>Thalassotalea euphylliae genome.</title>
        <authorList>
            <person name="Summers S."/>
            <person name="Rice S.A."/>
            <person name="Freckelton M.L."/>
            <person name="Nedved B.T."/>
            <person name="Hadfield M.G."/>
        </authorList>
    </citation>
    <scope>NUCLEOTIDE SEQUENCE [LARGE SCALE GENOMIC DNA]</scope>
    <source>
        <strain evidence="3">H3</strain>
    </source>
</reference>
<evidence type="ECO:0000256" key="1">
    <source>
        <dbReference type="SAM" id="MobiDB-lite"/>
    </source>
</evidence>